<evidence type="ECO:0000259" key="1">
    <source>
        <dbReference type="Pfam" id="PF05658"/>
    </source>
</evidence>
<gene>
    <name evidence="3" type="ORF">CK497_18460</name>
</gene>
<dbReference type="InterPro" id="IPR008635">
    <property type="entry name" value="Coiled_stalk_dom"/>
</dbReference>
<dbReference type="SUPFAM" id="SSF101967">
    <property type="entry name" value="Adhesin YadA, collagen-binding domain"/>
    <property type="match status" value="9"/>
</dbReference>
<evidence type="ECO:0000313" key="4">
    <source>
        <dbReference type="Proteomes" id="UP000218675"/>
    </source>
</evidence>
<evidence type="ECO:0000313" key="3">
    <source>
        <dbReference type="EMBL" id="PAU70315.1"/>
    </source>
</evidence>
<protein>
    <submittedName>
        <fullName evidence="3">Uncharacterized protein</fullName>
    </submittedName>
</protein>
<comment type="caution">
    <text evidence="3">The sequence shown here is derived from an EMBL/GenBank/DDBJ whole genome shotgun (WGS) entry which is preliminary data.</text>
</comment>
<dbReference type="Pfam" id="PF05658">
    <property type="entry name" value="YadA_head"/>
    <property type="match status" value="10"/>
</dbReference>
<feature type="domain" description="Trimeric autotransporter adhesin YadA-like head" evidence="1">
    <location>
        <begin position="922"/>
        <end position="948"/>
    </location>
</feature>
<feature type="domain" description="Trimeric autotransporter adhesin YadA-like head" evidence="1">
    <location>
        <begin position="982"/>
        <end position="1006"/>
    </location>
</feature>
<feature type="domain" description="Trimeric autotransporter adhesin YadA-like stalk" evidence="2">
    <location>
        <begin position="1481"/>
        <end position="1510"/>
    </location>
</feature>
<dbReference type="Gene3D" id="6.20.50.100">
    <property type="match status" value="3"/>
</dbReference>
<dbReference type="Pfam" id="PF05662">
    <property type="entry name" value="YadA_stalk"/>
    <property type="match status" value="10"/>
</dbReference>
<feature type="domain" description="Trimeric autotransporter adhesin YadA-like stalk" evidence="2">
    <location>
        <begin position="1312"/>
        <end position="1352"/>
    </location>
</feature>
<feature type="non-terminal residue" evidence="3">
    <location>
        <position position="1"/>
    </location>
</feature>
<feature type="domain" description="Trimeric autotransporter adhesin YadA-like head" evidence="1">
    <location>
        <begin position="1417"/>
        <end position="1441"/>
    </location>
</feature>
<feature type="domain" description="Trimeric autotransporter adhesin YadA-like stalk" evidence="2">
    <location>
        <begin position="5"/>
        <end position="41"/>
    </location>
</feature>
<feature type="domain" description="Trimeric autotransporter adhesin YadA-like stalk" evidence="2">
    <location>
        <begin position="1046"/>
        <end position="1075"/>
    </location>
</feature>
<feature type="domain" description="Trimeric autotransporter adhesin YadA-like stalk" evidence="2">
    <location>
        <begin position="472"/>
        <end position="502"/>
    </location>
</feature>
<feature type="domain" description="Trimeric autotransporter adhesin YadA-like head" evidence="1">
    <location>
        <begin position="1659"/>
        <end position="1685"/>
    </location>
</feature>
<feature type="domain" description="Trimeric autotransporter adhesin YadA-like head" evidence="1">
    <location>
        <begin position="794"/>
        <end position="820"/>
    </location>
</feature>
<feature type="domain" description="Trimeric autotransporter adhesin YadA-like head" evidence="1">
    <location>
        <begin position="220"/>
        <end position="246"/>
    </location>
</feature>
<sequence length="1799" mass="178945">NTTTISNLADGVNAQDAVNLSQLENSAAASKTEVAGGTNVASVDKATGVNGQDIYTVNADGASVSAGSGAVDVTAAAPDADNVTDYAVDLSQASKDSLTLADSALQTVVTQIDGTEVKTLDQNDNVANFVTGDNIVLSDEAGGIKIATSPDLTADSLTINNGPTLNDNGIDMGGDTITNLGDPINDGDALNLKYFDENRTRYYSVNDGGTIGGNYNNDGATGLNAIASGVNATASGDGAVAMGFGASAPINDSLALGSGSVVDRALAPDSGFIPAGSATIEFNTTDKELLGAISVGDDDSYRQITNVADGTEAQDAVTVRQLQGAVGSVITTGIKYYRANSDDPDAIAAGEDSLAIGPNTVTNGDNGIGMGNGAIVGQMAPGGTAIGNNAEVLLSDGIAFGTNARSEAQQGIALGAGATVSHDQSVALGSNSVTEDAVATSGVTIAGDSYTFAGTTPDSTVSIGSAGNERTLTNVAAGRVSETSTDAINGSQLFASNQAIEEVSTIANTGWNVQTNGDAATNVAPGDTVQFLDGKNVDITRNGTDITVATADSVAFDNVAITGGPTLNGGGIDMNTTTISNLADGVDAQDAVNLSQLQNSAAASKTEVAGGSNVASVDQTTGADGQAIYTVNADGASVSAGSGAVDVTATAPDADNVTDYAVDLSQASKDSLTLADSALQTVVTQIDGTEVKTLDQNDNVANFISGQNIELSDDGGAIEIATSSNLTADSLTINNGPTLNGNGIDMGGNSITNLGDPVNDGDALNLQYFNENRVRYFSVNDNGVIGGNFNNDGATGLNAMASGVGAIANGEGAVSMGFGANAQVRGSLAIGSGSISDRALVPESGFITAGSATIEYNTTDKELLGAISVGDSDSYRQIINVADGTEAQDAVTVRQLQGAIGSVVNTGTKYFHANSTAPDSLAAGNDSIAVGPTTVTNGDNGIGMGNGAIVGQMAPGGTAIGNNAEVLLSDGIAFGTNARSEAQQGIALGAGATVSHDQSVALGSNSTTDESVATQGITLIGNDYSFAGTTPDSTVSIGSAGNERTLTNVAAGRVSETSTDAINGSQLFASNQAIEEVSAAANAGWNVTDGTNAANIGPNGEVTFTGDSNLTVAQTGIDDAGEVEITLNRDLDLDSVTAGNSELTSAGLSVDDGNGNLTTITNDGLTIAGGPSITSSGGIDANNQVISNVGAPVNEGDALNLQYFNENRARYYSVNDGGTIGGNFNNDGATGLNAIASGVDASASGEGAVAMGFGANAPIRDSLALGSGSISDRALAPESGFIPVGSATIEYNTTDKELLGAISVGDSDSYRQIINVADGTEAQDAVTVRQLQGAIGSVVATGTKYFHANSTAPDSLAAGSDSIAVGPTTVTNGDNGIGIGNGAIVGQMAPGGTAIGDSAEVLLSDGIAFGSNARSEAQQGIALGAGATVSHDQSVALGSNSTTDESVATQGITLIGNDYSFAGTTPTSTISVGSVGNERTITNVAAGRVSATSTDAINGSQLFASNQAIEEVSATANAGWNLSVEDGEANNVAPTGEVNLLSDDGNILITQATVNDREEVAFGLSDDLSVANSLTVGQDGPVISSEGITNLAEGDVSADSKDAINGSQLYATNQWIEVLENSVTNVVGDGSDEYITNNGLGIRYVRTNDSGLAVSDAFAQGQGSTAVGYEAIASADRALAMGYDAIASHQGSVALGEGARTAAAVGTASVEIAGQTYQFAGTSPVATVSVGSVGAERTVTNVAAGRISAESTDAINGSQLHATNQAVGALDNRVTTVEGDISNITNDLADLDDRAVKYD</sequence>
<feature type="domain" description="Trimeric autotransporter adhesin YadA-like stalk" evidence="2">
    <location>
        <begin position="877"/>
        <end position="917"/>
    </location>
</feature>
<dbReference type="Gene3D" id="1.20.5.170">
    <property type="match status" value="2"/>
</dbReference>
<feature type="domain" description="Trimeric autotransporter adhesin YadA-like head" evidence="1">
    <location>
        <begin position="1229"/>
        <end position="1255"/>
    </location>
</feature>
<dbReference type="EMBL" id="NSKA01000016">
    <property type="protein sequence ID" value="PAU70315.1"/>
    <property type="molecule type" value="Genomic_DNA"/>
</dbReference>
<dbReference type="Gene3D" id="2.20.70.140">
    <property type="match status" value="1"/>
</dbReference>
<dbReference type="InterPro" id="IPR008640">
    <property type="entry name" value="Adhesin_Head_dom"/>
</dbReference>
<feature type="domain" description="Trimeric autotransporter adhesin YadA-like stalk" evidence="2">
    <location>
        <begin position="1588"/>
        <end position="1630"/>
    </location>
</feature>
<feature type="domain" description="Trimeric autotransporter adhesin YadA-like stalk" evidence="2">
    <location>
        <begin position="1739"/>
        <end position="1779"/>
    </location>
</feature>
<organism evidence="3 4">
    <name type="scientific">Vreelandella alkaliphila</name>
    <dbReference type="NCBI Taxonomy" id="272774"/>
    <lineage>
        <taxon>Bacteria</taxon>
        <taxon>Pseudomonadati</taxon>
        <taxon>Pseudomonadota</taxon>
        <taxon>Gammaproteobacteria</taxon>
        <taxon>Oceanospirillales</taxon>
        <taxon>Halomonadaceae</taxon>
        <taxon>Vreelandella</taxon>
    </lineage>
</organism>
<feature type="domain" description="Trimeric autotransporter adhesin YadA-like head" evidence="1">
    <location>
        <begin position="408"/>
        <end position="432"/>
    </location>
</feature>
<proteinExistence type="predicted"/>
<feature type="domain" description="Trimeric autotransporter adhesin YadA-like head" evidence="1">
    <location>
        <begin position="1357"/>
        <end position="1383"/>
    </location>
</feature>
<dbReference type="InterPro" id="IPR011049">
    <property type="entry name" value="Serralysin-like_metalloprot_C"/>
</dbReference>
<name>A0ABX4HDH5_9GAMM</name>
<reference evidence="3 4" key="1">
    <citation type="submission" date="2017-08" db="EMBL/GenBank/DDBJ databases">
        <title>Halomonas binhaiensis sp. nov., isolated from saline alkaline soil.</title>
        <authorList>
            <person name="Wang D."/>
            <person name="Zhang G."/>
        </authorList>
    </citation>
    <scope>NUCLEOTIDE SEQUENCE [LARGE SCALE GENOMIC DNA]</scope>
    <source>
        <strain evidence="3 4">WN018</strain>
    </source>
</reference>
<evidence type="ECO:0000259" key="2">
    <source>
        <dbReference type="Pfam" id="PF05662"/>
    </source>
</evidence>
<dbReference type="Gene3D" id="2.150.10.10">
    <property type="entry name" value="Serralysin-like metalloprotease, C-terminal"/>
    <property type="match status" value="7"/>
</dbReference>
<dbReference type="Proteomes" id="UP000218675">
    <property type="component" value="Unassembled WGS sequence"/>
</dbReference>
<keyword evidence="4" id="KW-1185">Reference proteome</keyword>
<feature type="domain" description="Trimeric autotransporter adhesin YadA-like stalk" evidence="2">
    <location>
        <begin position="303"/>
        <end position="341"/>
    </location>
</feature>
<feature type="domain" description="Trimeric autotransporter adhesin YadA-like head" evidence="1">
    <location>
        <begin position="348"/>
        <end position="374"/>
    </location>
</feature>
<feature type="domain" description="Trimeric autotransporter adhesin YadA-like stalk" evidence="2">
    <location>
        <begin position="579"/>
        <end position="614"/>
    </location>
</feature>
<accession>A0ABX4HDH5</accession>
<feature type="non-terminal residue" evidence="3">
    <location>
        <position position="1799"/>
    </location>
</feature>